<dbReference type="GO" id="GO:0003779">
    <property type="term" value="F:actin binding"/>
    <property type="evidence" value="ECO:0007669"/>
    <property type="project" value="InterPro"/>
</dbReference>
<sequence length="515" mass="58083">MTRVSPEFGDEVQAVWTLSADVSFQSNKFPKYKLGPDNEILEEIKEDNKGPPLKEVVVRETNQLTEQHKRLSVRDLASKFDKNLAAAAKLSEEAKLKEVASLDGHVLLKKLRDALECLKGRLAGRNKEDVEKAISMVEALAVKLTQKEGELIQEKFEVKKLVNFLKQASEDAKKLVNQEKSFACAEIESARAVVQRIGEALEEQERNQNPGIQQELEELIEEVQEARRIRLMHQPRKVVDMESELRELRLQIREKCTISLNLQNELARSMKAEDNMYRPYELSGSEMLGSILRIQPCSDKAVELAKCSIQWYRLSSQCSRREAILGANKCVYAPEPIDIGRVLQADITSNGLKVTLTTDGPIEQDLFTTVQKIGRRESVTFASFFSFPASDLGSYLEALLRKPTNDFSVVISQMNGRNYSSHSAHLFHIGKTRIKLSRGWITKARESYSRSMQLCGFRGGGNSAAKSLFWQARKGQSFVLVFDSERERNGALTLARKYASDCNFMLAGPDDDALL</sequence>
<evidence type="ECO:0000259" key="3">
    <source>
        <dbReference type="Pfam" id="PF16711"/>
    </source>
</evidence>
<evidence type="ECO:0000259" key="4">
    <source>
        <dbReference type="Pfam" id="PF16712"/>
    </source>
</evidence>
<evidence type="ECO:0000259" key="5">
    <source>
        <dbReference type="Pfam" id="PF17684"/>
    </source>
</evidence>
<organism evidence="6 7">
    <name type="scientific">Sesamum angolense</name>
    <dbReference type="NCBI Taxonomy" id="2727404"/>
    <lineage>
        <taxon>Eukaryota</taxon>
        <taxon>Viridiplantae</taxon>
        <taxon>Streptophyta</taxon>
        <taxon>Embryophyta</taxon>
        <taxon>Tracheophyta</taxon>
        <taxon>Spermatophyta</taxon>
        <taxon>Magnoliopsida</taxon>
        <taxon>eudicotyledons</taxon>
        <taxon>Gunneridae</taxon>
        <taxon>Pentapetalae</taxon>
        <taxon>asterids</taxon>
        <taxon>lamiids</taxon>
        <taxon>Lamiales</taxon>
        <taxon>Pedaliaceae</taxon>
        <taxon>Sesamum</taxon>
    </lineage>
</organism>
<dbReference type="InterPro" id="IPR039640">
    <property type="entry name" value="SCAB"/>
</dbReference>
<accession>A0AAE1X4J8</accession>
<dbReference type="EMBL" id="JACGWL010000004">
    <property type="protein sequence ID" value="KAK4404728.1"/>
    <property type="molecule type" value="Genomic_DNA"/>
</dbReference>
<feature type="domain" description="Stomatal closure-related actin-binding protein Ig" evidence="2">
    <location>
        <begin position="280"/>
        <end position="365"/>
    </location>
</feature>
<name>A0AAE1X4J8_9LAMI</name>
<dbReference type="Pfam" id="PF16711">
    <property type="entry name" value="SCAB-ABD"/>
    <property type="match status" value="1"/>
</dbReference>
<dbReference type="Gene3D" id="1.20.5.440">
    <property type="entry name" value="ATP synthase delta/epsilon subunit, C-terminal domain"/>
    <property type="match status" value="1"/>
</dbReference>
<evidence type="ECO:0000256" key="1">
    <source>
        <dbReference type="SAM" id="Coils"/>
    </source>
</evidence>
<dbReference type="Gene3D" id="2.60.40.2700">
    <property type="match status" value="1"/>
</dbReference>
<dbReference type="InterPro" id="IPR032009">
    <property type="entry name" value="SCAB_CC"/>
</dbReference>
<dbReference type="InterPro" id="IPR032012">
    <property type="entry name" value="SCAB-ABD"/>
</dbReference>
<feature type="domain" description="Stomatal closure-related actin-binding protein PH" evidence="5">
    <location>
        <begin position="405"/>
        <end position="511"/>
    </location>
</feature>
<dbReference type="Pfam" id="PF16709">
    <property type="entry name" value="SCAB-Ig"/>
    <property type="match status" value="1"/>
</dbReference>
<dbReference type="GO" id="GO:0010119">
    <property type="term" value="P:regulation of stomatal movement"/>
    <property type="evidence" value="ECO:0007669"/>
    <property type="project" value="InterPro"/>
</dbReference>
<dbReference type="AlphaFoldDB" id="A0AAE1X4J8"/>
<gene>
    <name evidence="6" type="ORF">Sango_0841400</name>
</gene>
<reference evidence="6" key="1">
    <citation type="submission" date="2020-06" db="EMBL/GenBank/DDBJ databases">
        <authorList>
            <person name="Li T."/>
            <person name="Hu X."/>
            <person name="Zhang T."/>
            <person name="Song X."/>
            <person name="Zhang H."/>
            <person name="Dai N."/>
            <person name="Sheng W."/>
            <person name="Hou X."/>
            <person name="Wei L."/>
        </authorList>
    </citation>
    <scope>NUCLEOTIDE SEQUENCE</scope>
    <source>
        <strain evidence="6">K16</strain>
        <tissue evidence="6">Leaf</tissue>
    </source>
</reference>
<dbReference type="Pfam" id="PF17684">
    <property type="entry name" value="SCAB-PH"/>
    <property type="match status" value="1"/>
</dbReference>
<keyword evidence="7" id="KW-1185">Reference proteome</keyword>
<dbReference type="InterPro" id="IPR041144">
    <property type="entry name" value="SCAB-PH"/>
</dbReference>
<proteinExistence type="predicted"/>
<protein>
    <submittedName>
        <fullName evidence="6">Stomatal closure-related actin-binding protein 2</fullName>
    </submittedName>
</protein>
<reference evidence="6" key="2">
    <citation type="journal article" date="2024" name="Plant">
        <title>Genomic evolution and insights into agronomic trait innovations of Sesamum species.</title>
        <authorList>
            <person name="Miao H."/>
            <person name="Wang L."/>
            <person name="Qu L."/>
            <person name="Liu H."/>
            <person name="Sun Y."/>
            <person name="Le M."/>
            <person name="Wang Q."/>
            <person name="Wei S."/>
            <person name="Zheng Y."/>
            <person name="Lin W."/>
            <person name="Duan Y."/>
            <person name="Cao H."/>
            <person name="Xiong S."/>
            <person name="Wang X."/>
            <person name="Wei L."/>
            <person name="Li C."/>
            <person name="Ma Q."/>
            <person name="Ju M."/>
            <person name="Zhao R."/>
            <person name="Li G."/>
            <person name="Mu C."/>
            <person name="Tian Q."/>
            <person name="Mei H."/>
            <person name="Zhang T."/>
            <person name="Gao T."/>
            <person name="Zhang H."/>
        </authorList>
    </citation>
    <scope>NUCLEOTIDE SEQUENCE</scope>
    <source>
        <strain evidence="6">K16</strain>
    </source>
</reference>
<dbReference type="GO" id="GO:0007015">
    <property type="term" value="P:actin filament organization"/>
    <property type="evidence" value="ECO:0007669"/>
    <property type="project" value="InterPro"/>
</dbReference>
<feature type="domain" description="Stomatal closure-related actin-binding protein coiled-coil" evidence="4">
    <location>
        <begin position="99"/>
        <end position="266"/>
    </location>
</feature>
<dbReference type="PANTHER" id="PTHR31172:SF7">
    <property type="entry name" value="STOMATAL CLOSURE-RELATED ACTIN-BINDING PROTEIN 3"/>
    <property type="match status" value="1"/>
</dbReference>
<dbReference type="Gene3D" id="2.30.29.140">
    <property type="match status" value="1"/>
</dbReference>
<dbReference type="Pfam" id="PF16712">
    <property type="entry name" value="SCAB_CC"/>
    <property type="match status" value="1"/>
</dbReference>
<evidence type="ECO:0000313" key="6">
    <source>
        <dbReference type="EMBL" id="KAK4404728.1"/>
    </source>
</evidence>
<dbReference type="Proteomes" id="UP001289374">
    <property type="component" value="Unassembled WGS sequence"/>
</dbReference>
<comment type="caution">
    <text evidence="6">The sequence shown here is derived from an EMBL/GenBank/DDBJ whole genome shotgun (WGS) entry which is preliminary data.</text>
</comment>
<feature type="coiled-coil region" evidence="1">
    <location>
        <begin position="187"/>
        <end position="229"/>
    </location>
</feature>
<keyword evidence="1" id="KW-0175">Coiled coil</keyword>
<evidence type="ECO:0000313" key="7">
    <source>
        <dbReference type="Proteomes" id="UP001289374"/>
    </source>
</evidence>
<feature type="domain" description="Stomatal closure-related actin-binding protein actin-binding" evidence="3">
    <location>
        <begin position="53"/>
        <end position="95"/>
    </location>
</feature>
<evidence type="ECO:0000259" key="2">
    <source>
        <dbReference type="Pfam" id="PF16709"/>
    </source>
</evidence>
<dbReference type="InterPro" id="IPR032015">
    <property type="entry name" value="SCAB-Ig"/>
</dbReference>
<dbReference type="PANTHER" id="PTHR31172">
    <property type="entry name" value="STOMATAL CLOSURE-RELATED ACTIN-BINDING PROTEIN 1"/>
    <property type="match status" value="1"/>
</dbReference>